<dbReference type="InterPro" id="IPR037522">
    <property type="entry name" value="HD_GYP_dom"/>
</dbReference>
<dbReference type="GO" id="GO:0000160">
    <property type="term" value="P:phosphorelay signal transduction system"/>
    <property type="evidence" value="ECO:0007669"/>
    <property type="project" value="InterPro"/>
</dbReference>
<proteinExistence type="predicted"/>
<dbReference type="Gene3D" id="1.10.3210.10">
    <property type="entry name" value="Hypothetical protein af1432"/>
    <property type="match status" value="1"/>
</dbReference>
<feature type="domain" description="HD-GYP" evidence="3">
    <location>
        <begin position="187"/>
        <end position="381"/>
    </location>
</feature>
<dbReference type="InterPro" id="IPR003607">
    <property type="entry name" value="HD/PDEase_dom"/>
</dbReference>
<feature type="domain" description="Response regulatory" evidence="2">
    <location>
        <begin position="20"/>
        <end position="135"/>
    </location>
</feature>
<protein>
    <submittedName>
        <fullName evidence="4">Response regulator</fullName>
    </submittedName>
</protein>
<dbReference type="Pfam" id="PF13487">
    <property type="entry name" value="HD_5"/>
    <property type="match status" value="1"/>
</dbReference>
<dbReference type="CDD" id="cd00077">
    <property type="entry name" value="HDc"/>
    <property type="match status" value="1"/>
</dbReference>
<dbReference type="InterPro" id="IPR011006">
    <property type="entry name" value="CheY-like_superfamily"/>
</dbReference>
<feature type="modified residue" description="4-aspartylphosphate" evidence="1">
    <location>
        <position position="68"/>
    </location>
</feature>
<reference evidence="4 5" key="1">
    <citation type="submission" date="2016-07" db="EMBL/GenBank/DDBJ databases">
        <authorList>
            <person name="Lefevre C.T."/>
        </authorList>
    </citation>
    <scope>NUCLEOTIDE SEQUENCE [LARGE SCALE GENOMIC DNA]</scope>
    <source>
        <strain evidence="4">PR1</strain>
    </source>
</reference>
<evidence type="ECO:0000256" key="1">
    <source>
        <dbReference type="PROSITE-ProRule" id="PRU00169"/>
    </source>
</evidence>
<dbReference type="AlphaFoldDB" id="A0A1C3RM31"/>
<dbReference type="InterPro" id="IPR001789">
    <property type="entry name" value="Sig_transdc_resp-reg_receiver"/>
</dbReference>
<dbReference type="STRING" id="1867952.MTBPR1_90155"/>
<evidence type="ECO:0000259" key="2">
    <source>
        <dbReference type="PROSITE" id="PS50110"/>
    </source>
</evidence>
<keyword evidence="5" id="KW-1185">Reference proteome</keyword>
<dbReference type="Pfam" id="PF00072">
    <property type="entry name" value="Response_reg"/>
    <property type="match status" value="1"/>
</dbReference>
<dbReference type="RefSeq" id="WP_069190306.1">
    <property type="nucleotide sequence ID" value="NZ_FLYE01000048.1"/>
</dbReference>
<evidence type="ECO:0000313" key="4">
    <source>
        <dbReference type="EMBL" id="SCA58308.1"/>
    </source>
</evidence>
<keyword evidence="1" id="KW-0597">Phosphoprotein</keyword>
<sequence>MDNGASTEDESAVSKTNKTDIFVVSSNDKHLQEVCQALISFYVVHSFNDVGQLSEALAQYHPTAIIIDDKIDPIGGLRLIQGLRQTQALSLIPIVFTARKGALDQVEAAKTLPLVRTLMKPYRFSSLITAISDQVNAHIEAQWELMEPVQKAALENTLQSFNSVADLIAEGKPLPYNEIQDSCDPLVEAVQGGCYKELLKGVRGHDNYSYVHSLRVATFLTLFGDHLGIKDDDAKILASGGVLHDVGKMMIPHQVLNKAGKLNDNELIVMRSHVTETIDFLEYTEELPRGVKVIAAQHHEKLDGTGYPHGLKGKELNELARMATIIDIFSALTDRRCYKDPMSPVQAMEIMENMADGHLDRHFLTSFKELLLDAASDGDFH</sequence>
<accession>A0A1C3RM31</accession>
<dbReference type="PROSITE" id="PS50110">
    <property type="entry name" value="RESPONSE_REGULATORY"/>
    <property type="match status" value="1"/>
</dbReference>
<dbReference type="SUPFAM" id="SSF109604">
    <property type="entry name" value="HD-domain/PDEase-like"/>
    <property type="match status" value="1"/>
</dbReference>
<dbReference type="Proteomes" id="UP000231658">
    <property type="component" value="Unassembled WGS sequence"/>
</dbReference>
<dbReference type="SUPFAM" id="SSF52172">
    <property type="entry name" value="CheY-like"/>
    <property type="match status" value="1"/>
</dbReference>
<gene>
    <name evidence="4" type="ORF">MTBPR1_90155</name>
</gene>
<evidence type="ECO:0000259" key="3">
    <source>
        <dbReference type="PROSITE" id="PS51832"/>
    </source>
</evidence>
<dbReference type="OrthoDB" id="9802066at2"/>
<dbReference type="SMART" id="SM00471">
    <property type="entry name" value="HDc"/>
    <property type="match status" value="1"/>
</dbReference>
<dbReference type="Gene3D" id="3.40.50.2300">
    <property type="match status" value="1"/>
</dbReference>
<dbReference type="PANTHER" id="PTHR43155:SF2">
    <property type="entry name" value="CYCLIC DI-GMP PHOSPHODIESTERASE PA4108"/>
    <property type="match status" value="1"/>
</dbReference>
<dbReference type="EMBL" id="FLYE01000048">
    <property type="protein sequence ID" value="SCA58308.1"/>
    <property type="molecule type" value="Genomic_DNA"/>
</dbReference>
<evidence type="ECO:0000313" key="5">
    <source>
        <dbReference type="Proteomes" id="UP000231658"/>
    </source>
</evidence>
<dbReference type="PROSITE" id="PS51832">
    <property type="entry name" value="HD_GYP"/>
    <property type="match status" value="1"/>
</dbReference>
<name>A0A1C3RM31_9PROT</name>
<dbReference type="PANTHER" id="PTHR43155">
    <property type="entry name" value="CYCLIC DI-GMP PHOSPHODIESTERASE PA4108-RELATED"/>
    <property type="match status" value="1"/>
</dbReference>
<dbReference type="GO" id="GO:0008081">
    <property type="term" value="F:phosphoric diester hydrolase activity"/>
    <property type="evidence" value="ECO:0007669"/>
    <property type="project" value="UniProtKB-ARBA"/>
</dbReference>
<organism evidence="4 5">
    <name type="scientific">Candidatus Terasakiella magnetica</name>
    <dbReference type="NCBI Taxonomy" id="1867952"/>
    <lineage>
        <taxon>Bacteria</taxon>
        <taxon>Pseudomonadati</taxon>
        <taxon>Pseudomonadota</taxon>
        <taxon>Alphaproteobacteria</taxon>
        <taxon>Rhodospirillales</taxon>
        <taxon>Terasakiellaceae</taxon>
        <taxon>Terasakiella</taxon>
    </lineage>
</organism>